<name>A0AAV9GCP9_9PEZI</name>
<dbReference type="EMBL" id="MU865965">
    <property type="protein sequence ID" value="KAK4445441.1"/>
    <property type="molecule type" value="Genomic_DNA"/>
</dbReference>
<gene>
    <name evidence="2" type="ORF">QBC34DRAFT_413215</name>
</gene>
<dbReference type="PANTHER" id="PTHR40788:SF2">
    <property type="entry name" value="CLR5 DOMAIN-CONTAINING PROTEIN"/>
    <property type="match status" value="1"/>
</dbReference>
<dbReference type="Proteomes" id="UP001321760">
    <property type="component" value="Unassembled WGS sequence"/>
</dbReference>
<reference evidence="2" key="2">
    <citation type="submission" date="2023-05" db="EMBL/GenBank/DDBJ databases">
        <authorList>
            <consortium name="Lawrence Berkeley National Laboratory"/>
            <person name="Steindorff A."/>
            <person name="Hensen N."/>
            <person name="Bonometti L."/>
            <person name="Westerberg I."/>
            <person name="Brannstrom I.O."/>
            <person name="Guillou S."/>
            <person name="Cros-Aarteil S."/>
            <person name="Calhoun S."/>
            <person name="Haridas S."/>
            <person name="Kuo A."/>
            <person name="Mondo S."/>
            <person name="Pangilinan J."/>
            <person name="Riley R."/>
            <person name="Labutti K."/>
            <person name="Andreopoulos B."/>
            <person name="Lipzen A."/>
            <person name="Chen C."/>
            <person name="Yanf M."/>
            <person name="Daum C."/>
            <person name="Ng V."/>
            <person name="Clum A."/>
            <person name="Ohm R."/>
            <person name="Martin F."/>
            <person name="Silar P."/>
            <person name="Natvig D."/>
            <person name="Lalanne C."/>
            <person name="Gautier V."/>
            <person name="Ament-Velasquez S.L."/>
            <person name="Kruys A."/>
            <person name="Hutchinson M.I."/>
            <person name="Powell A.J."/>
            <person name="Barry K."/>
            <person name="Miller A.N."/>
            <person name="Grigoriev I.V."/>
            <person name="Debuchy R."/>
            <person name="Gladieux P."/>
            <person name="Thoren M.H."/>
            <person name="Johannesson H."/>
        </authorList>
    </citation>
    <scope>NUCLEOTIDE SEQUENCE</scope>
    <source>
        <strain evidence="2">PSN243</strain>
    </source>
</reference>
<sequence length="825" mass="93957">MDFDNVDWNDPASLANLLGGRLPVPKMQSPADVRREARERSAKIHERFGFLSATVERHEPTIQKRWAKKTKQQRLKILLDAWPGMPATHRPDFDAFRKENEQERAAGTKYREHFMWPSINQEDLANPKNFLLLIKSRARNHPSVFAATDMASTHLGRVAGALMPIFLNQHVMVLNGATTAETYGELIAWEDHPDAFDWMHTRKQFLPGEGLMILEIQERLLTFLADCCCAILHDIPAETLTSTTFPVLQEPLLKTEAQVGGFESRLVMAEEAPYRLPARIDFGAIASLLEAKASAARDRVWVLREDPGYFAECVSETREHRQEMLKDTEGQPHPVFSGGREQIFWARIAGTLVVQAYMDLEVFSELHRQASHLDALHTKYASQISPANDLPEELLTAILRFVHYLDSSCRHPIFRLRTTVPASPPMREFFARQPPPNATTTQILTMKKPRVRFNRIESQLIWLLSTLWDDGGPLFLAGITNILDELERLIQAEPQAADRLSPKVMDHIGDLSIISQCLNQLNMYQPWAQGYDSARVGRIEGIEAEYEQWHNRIDTLVKGLRAENMGNPGKLVDISDKRFFYPIDKRRTKENVNLLRRAEHSLDEFWSSVDTVVYKQCGHLSGTAIRLALSEQRILQRTPEWVDAVAPKNQQPKEMQKNEPPRAVYKPLSTLYFNLPLAIAEPTKTASKTRIKTKGVPAPKPAPQQPEETVPIEPTHAPIRVGARALKVFRTLFHNPDVTTSPGEVSWQDFLYAMTSTGLFAAEKLYGSVWQFQRLDEESQSRILFHQPHPRGKLSFTMARRYGRRLTRAYGWVGELFVLDKGPGV</sequence>
<accession>A0AAV9GCP9</accession>
<reference evidence="2" key="1">
    <citation type="journal article" date="2023" name="Mol. Phylogenet. Evol.">
        <title>Genome-scale phylogeny and comparative genomics of the fungal order Sordariales.</title>
        <authorList>
            <person name="Hensen N."/>
            <person name="Bonometti L."/>
            <person name="Westerberg I."/>
            <person name="Brannstrom I.O."/>
            <person name="Guillou S."/>
            <person name="Cros-Aarteil S."/>
            <person name="Calhoun S."/>
            <person name="Haridas S."/>
            <person name="Kuo A."/>
            <person name="Mondo S."/>
            <person name="Pangilinan J."/>
            <person name="Riley R."/>
            <person name="LaButti K."/>
            <person name="Andreopoulos B."/>
            <person name="Lipzen A."/>
            <person name="Chen C."/>
            <person name="Yan M."/>
            <person name="Daum C."/>
            <person name="Ng V."/>
            <person name="Clum A."/>
            <person name="Steindorff A."/>
            <person name="Ohm R.A."/>
            <person name="Martin F."/>
            <person name="Silar P."/>
            <person name="Natvig D.O."/>
            <person name="Lalanne C."/>
            <person name="Gautier V."/>
            <person name="Ament-Velasquez S.L."/>
            <person name="Kruys A."/>
            <person name="Hutchinson M.I."/>
            <person name="Powell A.J."/>
            <person name="Barry K."/>
            <person name="Miller A.N."/>
            <person name="Grigoriev I.V."/>
            <person name="Debuchy R."/>
            <person name="Gladieux P."/>
            <person name="Hiltunen Thoren M."/>
            <person name="Johannesson H."/>
        </authorList>
    </citation>
    <scope>NUCLEOTIDE SEQUENCE</scope>
    <source>
        <strain evidence="2">PSN243</strain>
    </source>
</reference>
<evidence type="ECO:0000313" key="3">
    <source>
        <dbReference type="Proteomes" id="UP001321760"/>
    </source>
</evidence>
<evidence type="ECO:0000256" key="1">
    <source>
        <dbReference type="SAM" id="MobiDB-lite"/>
    </source>
</evidence>
<organism evidence="2 3">
    <name type="scientific">Podospora aff. communis PSN243</name>
    <dbReference type="NCBI Taxonomy" id="3040156"/>
    <lineage>
        <taxon>Eukaryota</taxon>
        <taxon>Fungi</taxon>
        <taxon>Dikarya</taxon>
        <taxon>Ascomycota</taxon>
        <taxon>Pezizomycotina</taxon>
        <taxon>Sordariomycetes</taxon>
        <taxon>Sordariomycetidae</taxon>
        <taxon>Sordariales</taxon>
        <taxon>Podosporaceae</taxon>
        <taxon>Podospora</taxon>
    </lineage>
</organism>
<protein>
    <submittedName>
        <fullName evidence="2">Uncharacterized protein</fullName>
    </submittedName>
</protein>
<dbReference type="PANTHER" id="PTHR40788">
    <property type="entry name" value="CLR5 DOMAIN-CONTAINING PROTEIN-RELATED"/>
    <property type="match status" value="1"/>
</dbReference>
<feature type="region of interest" description="Disordered" evidence="1">
    <location>
        <begin position="686"/>
        <end position="710"/>
    </location>
</feature>
<keyword evidence="3" id="KW-1185">Reference proteome</keyword>
<comment type="caution">
    <text evidence="2">The sequence shown here is derived from an EMBL/GenBank/DDBJ whole genome shotgun (WGS) entry which is preliminary data.</text>
</comment>
<dbReference type="AlphaFoldDB" id="A0AAV9GCP9"/>
<evidence type="ECO:0000313" key="2">
    <source>
        <dbReference type="EMBL" id="KAK4445441.1"/>
    </source>
</evidence>
<proteinExistence type="predicted"/>